<evidence type="ECO:0000313" key="2">
    <source>
        <dbReference type="EMBL" id="OMO81866.1"/>
    </source>
</evidence>
<dbReference type="AlphaFoldDB" id="A0A1R3IGZ2"/>
<proteinExistence type="predicted"/>
<keyword evidence="3" id="KW-1185">Reference proteome</keyword>
<sequence length="31" mass="3593">MQDSLLNPRGREKRPRSELPPAANYYPLLLP</sequence>
<dbReference type="Gramene" id="OMO81866">
    <property type="protein sequence ID" value="OMO81866"/>
    <property type="gene ID" value="CCACVL1_12159"/>
</dbReference>
<dbReference type="EMBL" id="AWWV01010069">
    <property type="protein sequence ID" value="OMO81866.1"/>
    <property type="molecule type" value="Genomic_DNA"/>
</dbReference>
<gene>
    <name evidence="2" type="ORF">CCACVL1_12159</name>
</gene>
<feature type="compositionally biased region" description="Low complexity" evidence="1">
    <location>
        <begin position="19"/>
        <end position="31"/>
    </location>
</feature>
<evidence type="ECO:0000256" key="1">
    <source>
        <dbReference type="SAM" id="MobiDB-lite"/>
    </source>
</evidence>
<accession>A0A1R3IGZ2</accession>
<dbReference type="Proteomes" id="UP000188268">
    <property type="component" value="Unassembled WGS sequence"/>
</dbReference>
<organism evidence="2 3">
    <name type="scientific">Corchorus capsularis</name>
    <name type="common">Jute</name>
    <dbReference type="NCBI Taxonomy" id="210143"/>
    <lineage>
        <taxon>Eukaryota</taxon>
        <taxon>Viridiplantae</taxon>
        <taxon>Streptophyta</taxon>
        <taxon>Embryophyta</taxon>
        <taxon>Tracheophyta</taxon>
        <taxon>Spermatophyta</taxon>
        <taxon>Magnoliopsida</taxon>
        <taxon>eudicotyledons</taxon>
        <taxon>Gunneridae</taxon>
        <taxon>Pentapetalae</taxon>
        <taxon>rosids</taxon>
        <taxon>malvids</taxon>
        <taxon>Malvales</taxon>
        <taxon>Malvaceae</taxon>
        <taxon>Grewioideae</taxon>
        <taxon>Apeibeae</taxon>
        <taxon>Corchorus</taxon>
    </lineage>
</organism>
<evidence type="ECO:0000313" key="3">
    <source>
        <dbReference type="Proteomes" id="UP000188268"/>
    </source>
</evidence>
<protein>
    <submittedName>
        <fullName evidence="2">Uncharacterized protein</fullName>
    </submittedName>
</protein>
<comment type="caution">
    <text evidence="2">The sequence shown here is derived from an EMBL/GenBank/DDBJ whole genome shotgun (WGS) entry which is preliminary data.</text>
</comment>
<name>A0A1R3IGZ2_COCAP</name>
<reference evidence="2 3" key="1">
    <citation type="submission" date="2013-09" db="EMBL/GenBank/DDBJ databases">
        <title>Corchorus capsularis genome sequencing.</title>
        <authorList>
            <person name="Alam M."/>
            <person name="Haque M.S."/>
            <person name="Islam M.S."/>
            <person name="Emdad E.M."/>
            <person name="Islam M.M."/>
            <person name="Ahmed B."/>
            <person name="Halim A."/>
            <person name="Hossen Q.M.M."/>
            <person name="Hossain M.Z."/>
            <person name="Ahmed R."/>
            <person name="Khan M.M."/>
            <person name="Islam R."/>
            <person name="Rashid M.M."/>
            <person name="Khan S.A."/>
            <person name="Rahman M.S."/>
            <person name="Alam M."/>
        </authorList>
    </citation>
    <scope>NUCLEOTIDE SEQUENCE [LARGE SCALE GENOMIC DNA]</scope>
    <source>
        <strain evidence="3">cv. CVL-1</strain>
        <tissue evidence="2">Whole seedling</tissue>
    </source>
</reference>
<feature type="region of interest" description="Disordered" evidence="1">
    <location>
        <begin position="1"/>
        <end position="31"/>
    </location>
</feature>